<dbReference type="InterPro" id="IPR007320">
    <property type="entry name" value="PDCD2_C"/>
</dbReference>
<reference evidence="3" key="2">
    <citation type="journal article" date="2020" name="Nat. Commun.">
        <title>Large-scale genome sequencing of mycorrhizal fungi provides insights into the early evolution of symbiotic traits.</title>
        <authorList>
            <person name="Miyauchi S."/>
            <person name="Kiss E."/>
            <person name="Kuo A."/>
            <person name="Drula E."/>
            <person name="Kohler A."/>
            <person name="Sanchez-Garcia M."/>
            <person name="Morin E."/>
            <person name="Andreopoulos B."/>
            <person name="Barry K.W."/>
            <person name="Bonito G."/>
            <person name="Buee M."/>
            <person name="Carver A."/>
            <person name="Chen C."/>
            <person name="Cichocki N."/>
            <person name="Clum A."/>
            <person name="Culley D."/>
            <person name="Crous P.W."/>
            <person name="Fauchery L."/>
            <person name="Girlanda M."/>
            <person name="Hayes R.D."/>
            <person name="Keri Z."/>
            <person name="LaButti K."/>
            <person name="Lipzen A."/>
            <person name="Lombard V."/>
            <person name="Magnuson J."/>
            <person name="Maillard F."/>
            <person name="Murat C."/>
            <person name="Nolan M."/>
            <person name="Ohm R.A."/>
            <person name="Pangilinan J."/>
            <person name="Pereira M.F."/>
            <person name="Perotto S."/>
            <person name="Peter M."/>
            <person name="Pfister S."/>
            <person name="Riley R."/>
            <person name="Sitrit Y."/>
            <person name="Stielow J.B."/>
            <person name="Szollosi G."/>
            <person name="Zifcakova L."/>
            <person name="Stursova M."/>
            <person name="Spatafora J.W."/>
            <person name="Tedersoo L."/>
            <person name="Vaario L.M."/>
            <person name="Yamada A."/>
            <person name="Yan M."/>
            <person name="Wang P."/>
            <person name="Xu J."/>
            <person name="Bruns T."/>
            <person name="Baldrian P."/>
            <person name="Vilgalys R."/>
            <person name="Dunand C."/>
            <person name="Henrissat B."/>
            <person name="Grigoriev I.V."/>
            <person name="Hibbett D."/>
            <person name="Nagy L.G."/>
            <person name="Martin F.M."/>
        </authorList>
    </citation>
    <scope>NUCLEOTIDE SEQUENCE</scope>
    <source>
        <strain evidence="3">Prilba</strain>
    </source>
</reference>
<dbReference type="OrthoDB" id="443682at2759"/>
<dbReference type="Proteomes" id="UP000759537">
    <property type="component" value="Unassembled WGS sequence"/>
</dbReference>
<evidence type="ECO:0000313" key="4">
    <source>
        <dbReference type="Proteomes" id="UP000759537"/>
    </source>
</evidence>
<keyword evidence="4" id="KW-1185">Reference proteome</keyword>
<dbReference type="Pfam" id="PF04194">
    <property type="entry name" value="PDCD2_C"/>
    <property type="match status" value="1"/>
</dbReference>
<dbReference type="PANTHER" id="PTHR47524:SF1">
    <property type="entry name" value="20S RRNA ACCUMULATION PROTEIN 4"/>
    <property type="match status" value="1"/>
</dbReference>
<sequence length="453" mass="49729">MASSTRQDWSDEDEDDVTRIETSVFLGVPDGPVESASDLKDAAVSRLGGLPALLSQKVPFDSSRCRHCKNPMELLVQLWAPFEDSPYDRAVYAWGCARSGCQRKGGSIRAWRGLRYNENYASKLERKLARRREHQRPPPTSLEGLKSTCQNMNPFSMSTEVTSVAHSGLGCDMFNSATPVDPCGTITSQDSVHDEECIGSDDDSASTSSASSVILALASVTLVDSLWQSAPSYPPQYLSTANEYIPTPNKASDELTEGIVDDGRDTQEGHPGSSEKYENSMNTDHLFDKFNQRAAHWPQQCVRYDLGGIPLPFASDDIYKRLFPTSPNKSASITVTRAASSVQHPQPGRGYSTASIPSCPHCGSRRIFEYQLMPNLINILGKGSSAGEEGNTTTDEQRKEAVQRLLKSDPEGRGMEWGTVLVFSCEKDCCLGPGNKEKQGAWSEELVLVHWDD</sequence>
<feature type="region of interest" description="Disordered" evidence="1">
    <location>
        <begin position="128"/>
        <end position="147"/>
    </location>
</feature>
<accession>A0A9P5MVP0</accession>
<dbReference type="EMBL" id="WHVB01000009">
    <property type="protein sequence ID" value="KAF8479713.1"/>
    <property type="molecule type" value="Genomic_DNA"/>
</dbReference>
<feature type="region of interest" description="Disordered" evidence="1">
    <location>
        <begin position="260"/>
        <end position="280"/>
    </location>
</feature>
<dbReference type="PANTHER" id="PTHR47524">
    <property type="entry name" value="20S RRNA ACCUMULATION PROTEIN 4"/>
    <property type="match status" value="1"/>
</dbReference>
<comment type="caution">
    <text evidence="3">The sequence shown here is derived from an EMBL/GenBank/DDBJ whole genome shotgun (WGS) entry which is preliminary data.</text>
</comment>
<evidence type="ECO:0000313" key="3">
    <source>
        <dbReference type="EMBL" id="KAF8479713.1"/>
    </source>
</evidence>
<protein>
    <submittedName>
        <fullName evidence="3">Programmed cell death protein 2</fullName>
    </submittedName>
</protein>
<organism evidence="3 4">
    <name type="scientific">Russula ochroleuca</name>
    <dbReference type="NCBI Taxonomy" id="152965"/>
    <lineage>
        <taxon>Eukaryota</taxon>
        <taxon>Fungi</taxon>
        <taxon>Dikarya</taxon>
        <taxon>Basidiomycota</taxon>
        <taxon>Agaricomycotina</taxon>
        <taxon>Agaricomycetes</taxon>
        <taxon>Russulales</taxon>
        <taxon>Russulaceae</taxon>
        <taxon>Russula</taxon>
    </lineage>
</organism>
<dbReference type="GO" id="GO:0005737">
    <property type="term" value="C:cytoplasm"/>
    <property type="evidence" value="ECO:0007669"/>
    <property type="project" value="InterPro"/>
</dbReference>
<name>A0A9P5MVP0_9AGAM</name>
<feature type="domain" description="Programmed cell death protein 2 C-terminal" evidence="2">
    <location>
        <begin position="284"/>
        <end position="451"/>
    </location>
</feature>
<reference evidence="3" key="1">
    <citation type="submission" date="2019-10" db="EMBL/GenBank/DDBJ databases">
        <authorList>
            <consortium name="DOE Joint Genome Institute"/>
            <person name="Kuo A."/>
            <person name="Miyauchi S."/>
            <person name="Kiss E."/>
            <person name="Drula E."/>
            <person name="Kohler A."/>
            <person name="Sanchez-Garcia M."/>
            <person name="Andreopoulos B."/>
            <person name="Barry K.W."/>
            <person name="Bonito G."/>
            <person name="Buee M."/>
            <person name="Carver A."/>
            <person name="Chen C."/>
            <person name="Cichocki N."/>
            <person name="Clum A."/>
            <person name="Culley D."/>
            <person name="Crous P.W."/>
            <person name="Fauchery L."/>
            <person name="Girlanda M."/>
            <person name="Hayes R."/>
            <person name="Keri Z."/>
            <person name="LaButti K."/>
            <person name="Lipzen A."/>
            <person name="Lombard V."/>
            <person name="Magnuson J."/>
            <person name="Maillard F."/>
            <person name="Morin E."/>
            <person name="Murat C."/>
            <person name="Nolan M."/>
            <person name="Ohm R."/>
            <person name="Pangilinan J."/>
            <person name="Pereira M."/>
            <person name="Perotto S."/>
            <person name="Peter M."/>
            <person name="Riley R."/>
            <person name="Sitrit Y."/>
            <person name="Stielow B."/>
            <person name="Szollosi G."/>
            <person name="Zifcakova L."/>
            <person name="Stursova M."/>
            <person name="Spatafora J.W."/>
            <person name="Tedersoo L."/>
            <person name="Vaario L.-M."/>
            <person name="Yamada A."/>
            <person name="Yan M."/>
            <person name="Wang P."/>
            <person name="Xu J."/>
            <person name="Bruns T."/>
            <person name="Baldrian P."/>
            <person name="Vilgalys R."/>
            <person name="Henrissat B."/>
            <person name="Grigoriev I.V."/>
            <person name="Hibbett D."/>
            <person name="Nagy L.G."/>
            <person name="Martin F.M."/>
        </authorList>
    </citation>
    <scope>NUCLEOTIDE SEQUENCE</scope>
    <source>
        <strain evidence="3">Prilba</strain>
    </source>
</reference>
<dbReference type="GO" id="GO:0030490">
    <property type="term" value="P:maturation of SSU-rRNA"/>
    <property type="evidence" value="ECO:0007669"/>
    <property type="project" value="TreeGrafter"/>
</dbReference>
<feature type="compositionally biased region" description="Basic and acidic residues" evidence="1">
    <location>
        <begin position="261"/>
        <end position="278"/>
    </location>
</feature>
<proteinExistence type="predicted"/>
<evidence type="ECO:0000259" key="2">
    <source>
        <dbReference type="Pfam" id="PF04194"/>
    </source>
</evidence>
<evidence type="ECO:0000256" key="1">
    <source>
        <dbReference type="SAM" id="MobiDB-lite"/>
    </source>
</evidence>
<gene>
    <name evidence="3" type="ORF">DFH94DRAFT_493505</name>
</gene>
<dbReference type="AlphaFoldDB" id="A0A9P5MVP0"/>